<keyword evidence="10" id="KW-1185">Reference proteome</keyword>
<dbReference type="PIRSF" id="PIRSF002599">
    <property type="entry name" value="Cold_shock_A"/>
    <property type="match status" value="1"/>
</dbReference>
<dbReference type="Pfam" id="PF00313">
    <property type="entry name" value="CSD"/>
    <property type="match status" value="1"/>
</dbReference>
<dbReference type="Gene3D" id="2.40.50.140">
    <property type="entry name" value="Nucleic acid-binding proteins"/>
    <property type="match status" value="1"/>
</dbReference>
<accession>A0ABU0W6V1</accession>
<keyword evidence="2" id="KW-0963">Cytoplasm</keyword>
<dbReference type="Proteomes" id="UP001239019">
    <property type="component" value="Unassembled WGS sequence"/>
</dbReference>
<dbReference type="PRINTS" id="PR00050">
    <property type="entry name" value="COLDSHOCK"/>
</dbReference>
<dbReference type="CDD" id="cd04458">
    <property type="entry name" value="CSP_CDS"/>
    <property type="match status" value="1"/>
</dbReference>
<keyword evidence="4" id="KW-0238">DNA-binding</keyword>
<evidence type="ECO:0000256" key="3">
    <source>
        <dbReference type="ARBA" id="ARBA00023015"/>
    </source>
</evidence>
<dbReference type="InterPro" id="IPR011129">
    <property type="entry name" value="CSD"/>
</dbReference>
<protein>
    <submittedName>
        <fullName evidence="9">Cold-shock protein</fullName>
    </submittedName>
</protein>
<gene>
    <name evidence="9" type="ORF">RBH19_07615</name>
</gene>
<keyword evidence="3" id="KW-0805">Transcription regulation</keyword>
<sequence>MQTGTVKWFNESKGFGFIAPEDGGKDVFVHFSGIAGDGFKTLAEGQRVQFETKEGPKGLQAVEVTPA</sequence>
<feature type="domain" description="CSD" evidence="8">
    <location>
        <begin position="1"/>
        <end position="66"/>
    </location>
</feature>
<evidence type="ECO:0000313" key="9">
    <source>
        <dbReference type="EMBL" id="MDQ2069736.1"/>
    </source>
</evidence>
<dbReference type="PANTHER" id="PTHR46565:SF20">
    <property type="entry name" value="COLD SHOCK DOMAIN-CONTAINING PROTEIN 4"/>
    <property type="match status" value="1"/>
</dbReference>
<dbReference type="RefSeq" id="WP_306728235.1">
    <property type="nucleotide sequence ID" value="NZ_JAVDDT010000004.1"/>
</dbReference>
<evidence type="ECO:0000259" key="8">
    <source>
        <dbReference type="PROSITE" id="PS51857"/>
    </source>
</evidence>
<keyword evidence="6" id="KW-0804">Transcription</keyword>
<dbReference type="PANTHER" id="PTHR46565">
    <property type="entry name" value="COLD SHOCK DOMAIN PROTEIN 2"/>
    <property type="match status" value="1"/>
</dbReference>
<evidence type="ECO:0000256" key="2">
    <source>
        <dbReference type="ARBA" id="ARBA00022490"/>
    </source>
</evidence>
<evidence type="ECO:0000313" key="10">
    <source>
        <dbReference type="Proteomes" id="UP001239019"/>
    </source>
</evidence>
<organism evidence="9 10">
    <name type="scientific">Natronospira bacteriovora</name>
    <dbReference type="NCBI Taxonomy" id="3069753"/>
    <lineage>
        <taxon>Bacteria</taxon>
        <taxon>Pseudomonadati</taxon>
        <taxon>Pseudomonadota</taxon>
        <taxon>Gammaproteobacteria</taxon>
        <taxon>Natronospirales</taxon>
        <taxon>Natronospiraceae</taxon>
        <taxon>Natronospira</taxon>
    </lineage>
</organism>
<dbReference type="EMBL" id="JAVDDT010000004">
    <property type="protein sequence ID" value="MDQ2069736.1"/>
    <property type="molecule type" value="Genomic_DNA"/>
</dbReference>
<dbReference type="InterPro" id="IPR012156">
    <property type="entry name" value="Cold_shock_CspA"/>
</dbReference>
<keyword evidence="5" id="KW-0010">Activator</keyword>
<evidence type="ECO:0000256" key="5">
    <source>
        <dbReference type="ARBA" id="ARBA00023159"/>
    </source>
</evidence>
<evidence type="ECO:0000256" key="7">
    <source>
        <dbReference type="RuleBase" id="RU000408"/>
    </source>
</evidence>
<dbReference type="SMART" id="SM00357">
    <property type="entry name" value="CSP"/>
    <property type="match status" value="1"/>
</dbReference>
<evidence type="ECO:0000256" key="1">
    <source>
        <dbReference type="ARBA" id="ARBA00004496"/>
    </source>
</evidence>
<dbReference type="InterPro" id="IPR019844">
    <property type="entry name" value="CSD_CS"/>
</dbReference>
<proteinExistence type="predicted"/>
<dbReference type="InterPro" id="IPR002059">
    <property type="entry name" value="CSP_DNA-bd"/>
</dbReference>
<comment type="caution">
    <text evidence="9">The sequence shown here is derived from an EMBL/GenBank/DDBJ whole genome shotgun (WGS) entry which is preliminary data.</text>
</comment>
<evidence type="ECO:0000256" key="6">
    <source>
        <dbReference type="ARBA" id="ARBA00023163"/>
    </source>
</evidence>
<comment type="subcellular location">
    <subcellularLocation>
        <location evidence="1 7">Cytoplasm</location>
    </subcellularLocation>
</comment>
<dbReference type="PROSITE" id="PS51857">
    <property type="entry name" value="CSD_2"/>
    <property type="match status" value="1"/>
</dbReference>
<dbReference type="SUPFAM" id="SSF50249">
    <property type="entry name" value="Nucleic acid-binding proteins"/>
    <property type="match status" value="1"/>
</dbReference>
<dbReference type="InterPro" id="IPR012340">
    <property type="entry name" value="NA-bd_OB-fold"/>
</dbReference>
<dbReference type="PROSITE" id="PS00352">
    <property type="entry name" value="CSD_1"/>
    <property type="match status" value="1"/>
</dbReference>
<reference evidence="9 10" key="1">
    <citation type="submission" date="2023-08" db="EMBL/GenBank/DDBJ databases">
        <title>Whole-genome sequencing of halo(alkali)philic microorganisms from hypersaline lakes.</title>
        <authorList>
            <person name="Sorokin D.Y."/>
            <person name="Abbas B."/>
            <person name="Merkel A.Y."/>
        </authorList>
    </citation>
    <scope>NUCLEOTIDE SEQUENCE [LARGE SCALE GENOMIC DNA]</scope>
    <source>
        <strain evidence="9 10">AB-CW4</strain>
    </source>
</reference>
<evidence type="ECO:0000256" key="4">
    <source>
        <dbReference type="ARBA" id="ARBA00023125"/>
    </source>
</evidence>
<name>A0ABU0W6V1_9GAMM</name>